<feature type="region of interest" description="Disordered" evidence="1">
    <location>
        <begin position="18"/>
        <end position="40"/>
    </location>
</feature>
<feature type="signal peptide" evidence="2">
    <location>
        <begin position="1"/>
        <end position="21"/>
    </location>
</feature>
<feature type="compositionally biased region" description="Pro residues" evidence="1">
    <location>
        <begin position="23"/>
        <end position="32"/>
    </location>
</feature>
<evidence type="ECO:0000313" key="4">
    <source>
        <dbReference type="EMBL" id="MEI5686793.1"/>
    </source>
</evidence>
<keyword evidence="2" id="KW-0732">Signal</keyword>
<name>A0ABU8H1D2_9SPHN</name>
<dbReference type="Proteomes" id="UP001367771">
    <property type="component" value="Unassembled WGS sequence"/>
</dbReference>
<reference evidence="4 5" key="1">
    <citation type="journal article" date="2013" name="Int. J. Syst. Evol. Microbiol.">
        <title>Sphingomonas kyungheensis sp. nov., a bacterium with ginsenoside-converting activity isolated from soil of a ginseng field.</title>
        <authorList>
            <person name="Son H.M."/>
            <person name="Yang J.E."/>
            <person name="Park Y."/>
            <person name="Han C.K."/>
            <person name="Kim S.G."/>
            <person name="Kook M."/>
            <person name="Yi T.H."/>
        </authorList>
    </citation>
    <scope>NUCLEOTIDE SEQUENCE [LARGE SCALE GENOMIC DNA]</scope>
    <source>
        <strain evidence="4 5">LMG 26582</strain>
    </source>
</reference>
<organism evidence="4 5">
    <name type="scientific">Sphingomonas kyungheensis</name>
    <dbReference type="NCBI Taxonomy" id="1069987"/>
    <lineage>
        <taxon>Bacteria</taxon>
        <taxon>Pseudomonadati</taxon>
        <taxon>Pseudomonadota</taxon>
        <taxon>Alphaproteobacteria</taxon>
        <taxon>Sphingomonadales</taxon>
        <taxon>Sphingomonadaceae</taxon>
        <taxon>Sphingomonas</taxon>
    </lineage>
</organism>
<dbReference type="PROSITE" id="PS50222">
    <property type="entry name" value="EF_HAND_2"/>
    <property type="match status" value="1"/>
</dbReference>
<evidence type="ECO:0000259" key="3">
    <source>
        <dbReference type="PROSITE" id="PS50222"/>
    </source>
</evidence>
<feature type="domain" description="EF-hand" evidence="3">
    <location>
        <begin position="120"/>
        <end position="155"/>
    </location>
</feature>
<dbReference type="EMBL" id="JBBBDM010000002">
    <property type="protein sequence ID" value="MEI5686793.1"/>
    <property type="molecule type" value="Genomic_DNA"/>
</dbReference>
<evidence type="ECO:0000256" key="1">
    <source>
        <dbReference type="SAM" id="MobiDB-lite"/>
    </source>
</evidence>
<accession>A0ABU8H1D2</accession>
<keyword evidence="5" id="KW-1185">Reference proteome</keyword>
<evidence type="ECO:0000313" key="5">
    <source>
        <dbReference type="Proteomes" id="UP001367771"/>
    </source>
</evidence>
<dbReference type="PROSITE" id="PS00018">
    <property type="entry name" value="EF_HAND_1"/>
    <property type="match status" value="1"/>
</dbReference>
<feature type="region of interest" description="Disordered" evidence="1">
    <location>
        <begin position="65"/>
        <end position="166"/>
    </location>
</feature>
<dbReference type="Gene3D" id="1.10.238.10">
    <property type="entry name" value="EF-hand"/>
    <property type="match status" value="1"/>
</dbReference>
<dbReference type="InterPro" id="IPR002048">
    <property type="entry name" value="EF_hand_dom"/>
</dbReference>
<feature type="compositionally biased region" description="Basic and acidic residues" evidence="1">
    <location>
        <begin position="124"/>
        <end position="142"/>
    </location>
</feature>
<evidence type="ECO:0000256" key="2">
    <source>
        <dbReference type="SAM" id="SignalP"/>
    </source>
</evidence>
<feature type="compositionally biased region" description="Basic and acidic residues" evidence="1">
    <location>
        <begin position="104"/>
        <end position="113"/>
    </location>
</feature>
<proteinExistence type="predicted"/>
<dbReference type="SUPFAM" id="SSF47473">
    <property type="entry name" value="EF-hand"/>
    <property type="match status" value="1"/>
</dbReference>
<dbReference type="RefSeq" id="WP_336544817.1">
    <property type="nucleotide sequence ID" value="NZ_JBBBDM010000002.1"/>
</dbReference>
<feature type="chain" id="PRO_5047181525" description="EF-hand domain-containing protein" evidence="2">
    <location>
        <begin position="22"/>
        <end position="166"/>
    </location>
</feature>
<dbReference type="InterPro" id="IPR011992">
    <property type="entry name" value="EF-hand-dom_pair"/>
</dbReference>
<gene>
    <name evidence="4" type="ORF">V8201_06835</name>
</gene>
<dbReference type="Pfam" id="PF13202">
    <property type="entry name" value="EF-hand_5"/>
    <property type="match status" value="3"/>
</dbReference>
<comment type="caution">
    <text evidence="4">The sequence shown here is derived from an EMBL/GenBank/DDBJ whole genome shotgun (WGS) entry which is preliminary data.</text>
</comment>
<dbReference type="InterPro" id="IPR018247">
    <property type="entry name" value="EF_Hand_1_Ca_BS"/>
</dbReference>
<protein>
    <recommendedName>
        <fullName evidence="3">EF-hand domain-containing protein</fullName>
    </recommendedName>
</protein>
<sequence>MIRRTLAAMMAAGMIAGAAGAQTPPPPPPPPGAGGGMMRLDADHDGVITRAEMLAEADARFTAMDTNKDGTVTPDEREAARAAMRAQWRGRDRRAGDAPPPPRDGARPPREGAEAMTRAQALDHAGRRFDRLDTNHDGRLDAAELAAARPMRGPRDNGMPPAPPEQ</sequence>